<evidence type="ECO:0000259" key="7">
    <source>
        <dbReference type="PROSITE" id="PS51755"/>
    </source>
</evidence>
<keyword evidence="9" id="KW-1185">Reference proteome</keyword>
<dbReference type="Pfam" id="PF00072">
    <property type="entry name" value="Response_reg"/>
    <property type="match status" value="1"/>
</dbReference>
<name>A0ABR8Y674_9BACT</name>
<keyword evidence="3 5" id="KW-0238">DNA-binding</keyword>
<evidence type="ECO:0000256" key="5">
    <source>
        <dbReference type="PROSITE-ProRule" id="PRU01091"/>
    </source>
</evidence>
<evidence type="ECO:0000313" key="8">
    <source>
        <dbReference type="EMBL" id="MBD8039657.1"/>
    </source>
</evidence>
<dbReference type="InterPro" id="IPR001867">
    <property type="entry name" value="OmpR/PhoB-type_DNA-bd"/>
</dbReference>
<dbReference type="SUPFAM" id="SSF52172">
    <property type="entry name" value="CheY-like"/>
    <property type="match status" value="1"/>
</dbReference>
<dbReference type="InterPro" id="IPR001789">
    <property type="entry name" value="Sig_transdc_resp-reg_receiver"/>
</dbReference>
<feature type="modified residue" description="4-aspartylphosphate" evidence="4">
    <location>
        <position position="54"/>
    </location>
</feature>
<organism evidence="8 9">
    <name type="scientific">Phocaeicola intestinalis</name>
    <dbReference type="NCBI Taxonomy" id="2762212"/>
    <lineage>
        <taxon>Bacteria</taxon>
        <taxon>Pseudomonadati</taxon>
        <taxon>Bacteroidota</taxon>
        <taxon>Bacteroidia</taxon>
        <taxon>Bacteroidales</taxon>
        <taxon>Bacteroidaceae</taxon>
        <taxon>Phocaeicola</taxon>
    </lineage>
</organism>
<dbReference type="RefSeq" id="WP_191763119.1">
    <property type="nucleotide sequence ID" value="NZ_JACSPP010000008.1"/>
</dbReference>
<dbReference type="PROSITE" id="PS50110">
    <property type="entry name" value="RESPONSE_REGULATORY"/>
    <property type="match status" value="1"/>
</dbReference>
<dbReference type="PANTHER" id="PTHR48111">
    <property type="entry name" value="REGULATOR OF RPOS"/>
    <property type="match status" value="1"/>
</dbReference>
<evidence type="ECO:0000313" key="9">
    <source>
        <dbReference type="Proteomes" id="UP000620874"/>
    </source>
</evidence>
<comment type="caution">
    <text evidence="8">The sequence shown here is derived from an EMBL/GenBank/DDBJ whole genome shotgun (WGS) entry which is preliminary data.</text>
</comment>
<evidence type="ECO:0000256" key="4">
    <source>
        <dbReference type="PROSITE-ProRule" id="PRU00169"/>
    </source>
</evidence>
<feature type="domain" description="OmpR/PhoB-type" evidence="7">
    <location>
        <begin position="123"/>
        <end position="220"/>
    </location>
</feature>
<dbReference type="SUPFAM" id="SSF46894">
    <property type="entry name" value="C-terminal effector domain of the bipartite response regulators"/>
    <property type="match status" value="1"/>
</dbReference>
<sequence length="220" mass="24837">MEKKRILFIDDDMTLGTIVALALNEAGYETHYQTSLTAITSVINELNPHLLLLDVEIGKDDGIDKALRLKALAPDIPILFVSSHIESSEVARALRAGAVAYLKKPFELEELLAYVQRYTSDTFAEIRIGHFTLNPKERLLTSETGEARTLSLFECKLLNLLASNRNKVVTRAEIEEVLWQGEAANEQSLNNFIAHLRKYLQEDKEIDLHTVKGVGYKLVW</sequence>
<accession>A0ABR8Y674</accession>
<evidence type="ECO:0000259" key="6">
    <source>
        <dbReference type="PROSITE" id="PS50110"/>
    </source>
</evidence>
<dbReference type="EMBL" id="JACSPP010000008">
    <property type="protein sequence ID" value="MBD8039657.1"/>
    <property type="molecule type" value="Genomic_DNA"/>
</dbReference>
<dbReference type="InterPro" id="IPR039420">
    <property type="entry name" value="WalR-like"/>
</dbReference>
<dbReference type="Proteomes" id="UP000620874">
    <property type="component" value="Unassembled WGS sequence"/>
</dbReference>
<keyword evidence="2" id="KW-0902">Two-component regulatory system</keyword>
<dbReference type="Gene3D" id="3.40.50.2300">
    <property type="match status" value="1"/>
</dbReference>
<protein>
    <submittedName>
        <fullName evidence="8">Response regulator transcription factor</fullName>
    </submittedName>
</protein>
<feature type="domain" description="Response regulatory" evidence="6">
    <location>
        <begin position="5"/>
        <end position="119"/>
    </location>
</feature>
<dbReference type="Pfam" id="PF00486">
    <property type="entry name" value="Trans_reg_C"/>
    <property type="match status" value="1"/>
</dbReference>
<evidence type="ECO:0000256" key="3">
    <source>
        <dbReference type="ARBA" id="ARBA00023125"/>
    </source>
</evidence>
<gene>
    <name evidence="8" type="ORF">H9625_04205</name>
</gene>
<dbReference type="Gene3D" id="1.10.10.10">
    <property type="entry name" value="Winged helix-like DNA-binding domain superfamily/Winged helix DNA-binding domain"/>
    <property type="match status" value="1"/>
</dbReference>
<reference evidence="8 9" key="1">
    <citation type="submission" date="2020-08" db="EMBL/GenBank/DDBJ databases">
        <title>A Genomic Blueprint of the Chicken Gut Microbiome.</title>
        <authorList>
            <person name="Gilroy R."/>
            <person name="Ravi A."/>
            <person name="Getino M."/>
            <person name="Pursley I."/>
            <person name="Horton D.L."/>
            <person name="Alikhan N.-F."/>
            <person name="Baker D."/>
            <person name="Gharbi K."/>
            <person name="Hall N."/>
            <person name="Watson M."/>
            <person name="Adriaenssens E.M."/>
            <person name="Foster-Nyarko E."/>
            <person name="Jarju S."/>
            <person name="Secka A."/>
            <person name="Antonio M."/>
            <person name="Oren A."/>
            <person name="Chaudhuri R."/>
            <person name="La Ragione R.M."/>
            <person name="Hildebrand F."/>
            <person name="Pallen M.J."/>
        </authorList>
    </citation>
    <scope>NUCLEOTIDE SEQUENCE [LARGE SCALE GENOMIC DNA]</scope>
    <source>
        <strain evidence="8 9">Sa1CVN1</strain>
    </source>
</reference>
<dbReference type="InterPro" id="IPR016032">
    <property type="entry name" value="Sig_transdc_resp-reg_C-effctor"/>
</dbReference>
<dbReference type="InterPro" id="IPR036388">
    <property type="entry name" value="WH-like_DNA-bd_sf"/>
</dbReference>
<keyword evidence="1 4" id="KW-0597">Phosphoprotein</keyword>
<evidence type="ECO:0000256" key="2">
    <source>
        <dbReference type="ARBA" id="ARBA00023012"/>
    </source>
</evidence>
<dbReference type="PANTHER" id="PTHR48111:SF40">
    <property type="entry name" value="PHOSPHATE REGULON TRANSCRIPTIONAL REGULATORY PROTEIN PHOB"/>
    <property type="match status" value="1"/>
</dbReference>
<feature type="DNA-binding region" description="OmpR/PhoB-type" evidence="5">
    <location>
        <begin position="123"/>
        <end position="220"/>
    </location>
</feature>
<dbReference type="CDD" id="cd00156">
    <property type="entry name" value="REC"/>
    <property type="match status" value="1"/>
</dbReference>
<evidence type="ECO:0000256" key="1">
    <source>
        <dbReference type="ARBA" id="ARBA00022553"/>
    </source>
</evidence>
<proteinExistence type="predicted"/>
<dbReference type="SMART" id="SM00448">
    <property type="entry name" value="REC"/>
    <property type="match status" value="1"/>
</dbReference>
<dbReference type="PROSITE" id="PS51755">
    <property type="entry name" value="OMPR_PHOB"/>
    <property type="match status" value="1"/>
</dbReference>
<dbReference type="CDD" id="cd00383">
    <property type="entry name" value="trans_reg_C"/>
    <property type="match status" value="1"/>
</dbReference>
<dbReference type="InterPro" id="IPR011006">
    <property type="entry name" value="CheY-like_superfamily"/>
</dbReference>
<dbReference type="SMART" id="SM00862">
    <property type="entry name" value="Trans_reg_C"/>
    <property type="match status" value="1"/>
</dbReference>